<dbReference type="Proteomes" id="UP001066276">
    <property type="component" value="Chromosome 2_1"/>
</dbReference>
<reference evidence="1" key="1">
    <citation type="journal article" date="2022" name="bioRxiv">
        <title>Sequencing and chromosome-scale assembly of the giantPleurodeles waltlgenome.</title>
        <authorList>
            <person name="Brown T."/>
            <person name="Elewa A."/>
            <person name="Iarovenko S."/>
            <person name="Subramanian E."/>
            <person name="Araus A.J."/>
            <person name="Petzold A."/>
            <person name="Susuki M."/>
            <person name="Suzuki K.-i.T."/>
            <person name="Hayashi T."/>
            <person name="Toyoda A."/>
            <person name="Oliveira C."/>
            <person name="Osipova E."/>
            <person name="Leigh N.D."/>
            <person name="Simon A."/>
            <person name="Yun M.H."/>
        </authorList>
    </citation>
    <scope>NUCLEOTIDE SEQUENCE</scope>
    <source>
        <strain evidence="1">20211129_DDA</strain>
        <tissue evidence="1">Liver</tissue>
    </source>
</reference>
<gene>
    <name evidence="1" type="ORF">NDU88_005243</name>
</gene>
<name>A0AAV7VL72_PLEWA</name>
<comment type="caution">
    <text evidence="1">The sequence shown here is derived from an EMBL/GenBank/DDBJ whole genome shotgun (WGS) entry which is preliminary data.</text>
</comment>
<proteinExistence type="predicted"/>
<dbReference type="EMBL" id="JANPWB010000003">
    <property type="protein sequence ID" value="KAJ1201434.1"/>
    <property type="molecule type" value="Genomic_DNA"/>
</dbReference>
<evidence type="ECO:0000313" key="2">
    <source>
        <dbReference type="Proteomes" id="UP001066276"/>
    </source>
</evidence>
<sequence>MPPVLPLSATLEVRVLTLLISRAALSQLPPLSLAVSAASEAGVPTRVRTRTRRRVCGGMCRKQGEVRMRERGAPVGRPLLYLIVAWAKQRRD</sequence>
<keyword evidence="2" id="KW-1185">Reference proteome</keyword>
<protein>
    <recommendedName>
        <fullName evidence="3">Secreted protein</fullName>
    </recommendedName>
</protein>
<dbReference type="AlphaFoldDB" id="A0AAV7VL72"/>
<evidence type="ECO:0000313" key="1">
    <source>
        <dbReference type="EMBL" id="KAJ1201434.1"/>
    </source>
</evidence>
<accession>A0AAV7VL72</accession>
<evidence type="ECO:0008006" key="3">
    <source>
        <dbReference type="Google" id="ProtNLM"/>
    </source>
</evidence>
<organism evidence="1 2">
    <name type="scientific">Pleurodeles waltl</name>
    <name type="common">Iberian ribbed newt</name>
    <dbReference type="NCBI Taxonomy" id="8319"/>
    <lineage>
        <taxon>Eukaryota</taxon>
        <taxon>Metazoa</taxon>
        <taxon>Chordata</taxon>
        <taxon>Craniata</taxon>
        <taxon>Vertebrata</taxon>
        <taxon>Euteleostomi</taxon>
        <taxon>Amphibia</taxon>
        <taxon>Batrachia</taxon>
        <taxon>Caudata</taxon>
        <taxon>Salamandroidea</taxon>
        <taxon>Salamandridae</taxon>
        <taxon>Pleurodelinae</taxon>
        <taxon>Pleurodeles</taxon>
    </lineage>
</organism>